<dbReference type="OrthoDB" id="9787346at2"/>
<protein>
    <submittedName>
        <fullName evidence="1">Uncharacterized protein</fullName>
    </submittedName>
</protein>
<accession>A0A4P6YWS9</accession>
<dbReference type="KEGG" id="wei:EQG49_12895"/>
<name>A0A4P6YWS9_9LACO</name>
<proteinExistence type="predicted"/>
<dbReference type="Proteomes" id="UP000292886">
    <property type="component" value="Chromosome"/>
</dbReference>
<evidence type="ECO:0000313" key="2">
    <source>
        <dbReference type="Proteomes" id="UP000292886"/>
    </source>
</evidence>
<evidence type="ECO:0000313" key="1">
    <source>
        <dbReference type="EMBL" id="QBO37294.1"/>
    </source>
</evidence>
<sequence length="73" mass="8114">MNLYGKIENDELKVMMATECPEGYYPVIFNAVPPYDQETQLCKVGLGTIAFGTLYVGYEIEDVPENNDESAGD</sequence>
<keyword evidence="2" id="KW-1185">Reference proteome</keyword>
<dbReference type="RefSeq" id="WP_133364371.1">
    <property type="nucleotide sequence ID" value="NZ_CP037940.1"/>
</dbReference>
<reference evidence="2" key="1">
    <citation type="submission" date="2019-03" db="EMBL/GenBank/DDBJ databases">
        <title>Weissella sp. 26KH-42 Genome sequencing.</title>
        <authorList>
            <person name="Heo J."/>
            <person name="Kim S.-J."/>
            <person name="Kim J.-S."/>
            <person name="Hong S.-B."/>
            <person name="Kwon S.-W."/>
        </authorList>
    </citation>
    <scope>NUCLEOTIDE SEQUENCE [LARGE SCALE GENOMIC DNA]</scope>
    <source>
        <strain evidence="2">26KH-42</strain>
    </source>
</reference>
<dbReference type="AlphaFoldDB" id="A0A4P6YWS9"/>
<dbReference type="EMBL" id="CP037940">
    <property type="protein sequence ID" value="QBO37294.1"/>
    <property type="molecule type" value="Genomic_DNA"/>
</dbReference>
<organism evidence="1 2">
    <name type="scientific">Periweissella cryptocerci</name>
    <dbReference type="NCBI Taxonomy" id="2506420"/>
    <lineage>
        <taxon>Bacteria</taxon>
        <taxon>Bacillati</taxon>
        <taxon>Bacillota</taxon>
        <taxon>Bacilli</taxon>
        <taxon>Lactobacillales</taxon>
        <taxon>Lactobacillaceae</taxon>
        <taxon>Periweissella</taxon>
    </lineage>
</organism>
<gene>
    <name evidence="1" type="ORF">EQG49_12895</name>
</gene>